<evidence type="ECO:0000313" key="2">
    <source>
        <dbReference type="EMBL" id="AWM42006.1"/>
    </source>
</evidence>
<organism evidence="2 3">
    <name type="scientific">Gemmata obscuriglobus</name>
    <dbReference type="NCBI Taxonomy" id="114"/>
    <lineage>
        <taxon>Bacteria</taxon>
        <taxon>Pseudomonadati</taxon>
        <taxon>Planctomycetota</taxon>
        <taxon>Planctomycetia</taxon>
        <taxon>Gemmatales</taxon>
        <taxon>Gemmataceae</taxon>
        <taxon>Gemmata</taxon>
    </lineage>
</organism>
<evidence type="ECO:0000256" key="1">
    <source>
        <dbReference type="SAM" id="Phobius"/>
    </source>
</evidence>
<keyword evidence="1" id="KW-1133">Transmembrane helix</keyword>
<evidence type="ECO:0000313" key="3">
    <source>
        <dbReference type="Proteomes" id="UP000245802"/>
    </source>
</evidence>
<gene>
    <name evidence="2" type="ORF">C1280_36800</name>
</gene>
<keyword evidence="3" id="KW-1185">Reference proteome</keyword>
<protein>
    <submittedName>
        <fullName evidence="2">Uncharacterized protein</fullName>
    </submittedName>
</protein>
<reference evidence="2 3" key="1">
    <citation type="submission" date="2018-01" db="EMBL/GenBank/DDBJ databases">
        <title>G. obscuriglobus.</title>
        <authorList>
            <person name="Franke J."/>
            <person name="Blomberg W."/>
            <person name="Selmecki A."/>
        </authorList>
    </citation>
    <scope>NUCLEOTIDE SEQUENCE [LARGE SCALE GENOMIC DNA]</scope>
    <source>
        <strain evidence="2 3">DSM 5831</strain>
    </source>
</reference>
<feature type="transmembrane region" description="Helical" evidence="1">
    <location>
        <begin position="138"/>
        <end position="158"/>
    </location>
</feature>
<dbReference type="KEGG" id="gog:C1280_36800"/>
<dbReference type="RefSeq" id="WP_010044587.1">
    <property type="nucleotide sequence ID" value="NZ_CP025958.1"/>
</dbReference>
<dbReference type="AlphaFoldDB" id="A0A2Z3HE26"/>
<keyword evidence="1" id="KW-0812">Transmembrane</keyword>
<dbReference type="EMBL" id="CP025958">
    <property type="protein sequence ID" value="AWM42006.1"/>
    <property type="molecule type" value="Genomic_DNA"/>
</dbReference>
<accession>A0A2Z3HE26</accession>
<proteinExistence type="predicted"/>
<keyword evidence="1" id="KW-0472">Membrane</keyword>
<name>A0A2Z3HE26_9BACT</name>
<sequence>MLAPNNGDEFPAFPPPHQLEPHERYELLLRAVRYLLTRHISFTQIEAALVAGGVPSEVAEQLVELVVQNLQGLSPAADAFDAVEVPPVALAALGFVPDMNAIPPESLLAVAQGVAPAPDFAFVKRPSFRATRHGTPRAVLLLTAAIVSAVVLVLVLLARG</sequence>
<dbReference type="Proteomes" id="UP000245802">
    <property type="component" value="Chromosome"/>
</dbReference>